<sequence>MTLFTRIATVAASLSLSLAATAQTFPSKPVTLIVPWAAGGPTDVCMRALAEATSKHLGVQIIVENRGGAGGTLGAGAMMNAAPDGYTITQIPISAFRIPHIEKTPYDPISDLTYVIGISGYMFGVVVRADSPHKTWAEFIAYAKANPDKISYGSPGTNTSLHLTMEEIAAKQGIKWTHIPHKGASPNVTALLGGHQDASADSPGWAPHVEAGKLRLLVTWGENRAKTYPNVPTLKELGYGIVSISPYGIAGPKNMDPKIVKILHDAFKKGMEEPSHIAVLEKYNQELWYLNSADYSKYAKETFAAEKATMDRVKPLVK</sequence>
<keyword evidence="2" id="KW-0732">Signal</keyword>
<gene>
    <name evidence="3" type="ORF">DSM104440_01589</name>
</gene>
<dbReference type="CDD" id="cd07012">
    <property type="entry name" value="PBP2_Bug_TTT"/>
    <property type="match status" value="1"/>
</dbReference>
<dbReference type="InterPro" id="IPR005064">
    <property type="entry name" value="BUG"/>
</dbReference>
<dbReference type="PANTHER" id="PTHR42928">
    <property type="entry name" value="TRICARBOXYLATE-BINDING PROTEIN"/>
    <property type="match status" value="1"/>
</dbReference>
<accession>A0A6M4H550</accession>
<dbReference type="RefSeq" id="WP_171161502.1">
    <property type="nucleotide sequence ID" value="NZ_CP053073.1"/>
</dbReference>
<dbReference type="SUPFAM" id="SSF53850">
    <property type="entry name" value="Periplasmic binding protein-like II"/>
    <property type="match status" value="1"/>
</dbReference>
<comment type="similarity">
    <text evidence="1">Belongs to the UPF0065 (bug) family.</text>
</comment>
<evidence type="ECO:0000256" key="2">
    <source>
        <dbReference type="SAM" id="SignalP"/>
    </source>
</evidence>
<organism evidence="3 4">
    <name type="scientific">Usitatibacter palustris</name>
    <dbReference type="NCBI Taxonomy" id="2732487"/>
    <lineage>
        <taxon>Bacteria</taxon>
        <taxon>Pseudomonadati</taxon>
        <taxon>Pseudomonadota</taxon>
        <taxon>Betaproteobacteria</taxon>
        <taxon>Nitrosomonadales</taxon>
        <taxon>Usitatibacteraceae</taxon>
        <taxon>Usitatibacter</taxon>
    </lineage>
</organism>
<dbReference type="AlphaFoldDB" id="A0A6M4H550"/>
<keyword evidence="4" id="KW-1185">Reference proteome</keyword>
<dbReference type="Pfam" id="PF03401">
    <property type="entry name" value="TctC"/>
    <property type="match status" value="1"/>
</dbReference>
<feature type="signal peptide" evidence="2">
    <location>
        <begin position="1"/>
        <end position="22"/>
    </location>
</feature>
<dbReference type="KEGG" id="upl:DSM104440_01589"/>
<protein>
    <recommendedName>
        <fullName evidence="5">Tripartite tricarboxylate transporter substrate binding protein</fullName>
    </recommendedName>
</protein>
<evidence type="ECO:0000313" key="4">
    <source>
        <dbReference type="Proteomes" id="UP000503096"/>
    </source>
</evidence>
<dbReference type="PIRSF" id="PIRSF017082">
    <property type="entry name" value="YflP"/>
    <property type="match status" value="1"/>
</dbReference>
<dbReference type="Proteomes" id="UP000503096">
    <property type="component" value="Chromosome"/>
</dbReference>
<reference evidence="3 4" key="1">
    <citation type="submission" date="2020-04" db="EMBL/GenBank/DDBJ databases">
        <title>Usitatibacter rugosus gen. nov., sp. nov. and Usitatibacter palustris sp. nov., novel members of Usitatibacteraceae fam. nov. within the order Nitrosomonadales isolated from soil.</title>
        <authorList>
            <person name="Huber K.J."/>
            <person name="Neumann-Schaal M."/>
            <person name="Geppert A."/>
            <person name="Luckner M."/>
            <person name="Wanner G."/>
            <person name="Overmann J."/>
        </authorList>
    </citation>
    <scope>NUCLEOTIDE SEQUENCE [LARGE SCALE GENOMIC DNA]</scope>
    <source>
        <strain evidence="3 4">Swamp67</strain>
    </source>
</reference>
<evidence type="ECO:0000256" key="1">
    <source>
        <dbReference type="ARBA" id="ARBA00006987"/>
    </source>
</evidence>
<name>A0A6M4H550_9PROT</name>
<dbReference type="Gene3D" id="3.40.190.150">
    <property type="entry name" value="Bordetella uptake gene, domain 1"/>
    <property type="match status" value="1"/>
</dbReference>
<feature type="chain" id="PRO_5027101385" description="Tripartite tricarboxylate transporter substrate binding protein" evidence="2">
    <location>
        <begin position="23"/>
        <end position="318"/>
    </location>
</feature>
<evidence type="ECO:0008006" key="5">
    <source>
        <dbReference type="Google" id="ProtNLM"/>
    </source>
</evidence>
<dbReference type="EMBL" id="CP053073">
    <property type="protein sequence ID" value="QJR14779.1"/>
    <property type="molecule type" value="Genomic_DNA"/>
</dbReference>
<proteinExistence type="inferred from homology"/>
<dbReference type="InterPro" id="IPR042100">
    <property type="entry name" value="Bug_dom1"/>
</dbReference>
<dbReference type="PANTHER" id="PTHR42928:SF5">
    <property type="entry name" value="BLR1237 PROTEIN"/>
    <property type="match status" value="1"/>
</dbReference>
<evidence type="ECO:0000313" key="3">
    <source>
        <dbReference type="EMBL" id="QJR14779.1"/>
    </source>
</evidence>
<dbReference type="InParanoid" id="A0A6M4H550"/>
<dbReference type="Gene3D" id="3.40.190.10">
    <property type="entry name" value="Periplasmic binding protein-like II"/>
    <property type="match status" value="1"/>
</dbReference>